<dbReference type="PANTHER" id="PTHR19432">
    <property type="entry name" value="SUGAR TRANSPORTER"/>
    <property type="match status" value="1"/>
</dbReference>
<dbReference type="GO" id="GO:0016020">
    <property type="term" value="C:membrane"/>
    <property type="evidence" value="ECO:0000318"/>
    <property type="project" value="GO_Central"/>
</dbReference>
<evidence type="ECO:0000313" key="8">
    <source>
        <dbReference type="Proteomes" id="UP000001542"/>
    </source>
</evidence>
<dbReference type="Pfam" id="PF07690">
    <property type="entry name" value="MFS_1"/>
    <property type="match status" value="1"/>
</dbReference>
<dbReference type="FunCoup" id="A2FAB7">
    <property type="interactions" value="103"/>
</dbReference>
<reference evidence="7" key="1">
    <citation type="submission" date="2006-10" db="EMBL/GenBank/DDBJ databases">
        <authorList>
            <person name="Amadeo P."/>
            <person name="Zhao Q."/>
            <person name="Wortman J."/>
            <person name="Fraser-Liggett C."/>
            <person name="Carlton J."/>
        </authorList>
    </citation>
    <scope>NUCLEOTIDE SEQUENCE</scope>
    <source>
        <strain evidence="7">G3</strain>
    </source>
</reference>
<proteinExistence type="predicted"/>
<dbReference type="Gene3D" id="1.20.1250.20">
    <property type="entry name" value="MFS general substrate transporter like domains"/>
    <property type="match status" value="1"/>
</dbReference>
<evidence type="ECO:0000256" key="3">
    <source>
        <dbReference type="ARBA" id="ARBA00022692"/>
    </source>
</evidence>
<feature type="transmembrane region" description="Helical" evidence="6">
    <location>
        <begin position="301"/>
        <end position="319"/>
    </location>
</feature>
<feature type="transmembrane region" description="Helical" evidence="6">
    <location>
        <begin position="212"/>
        <end position="233"/>
    </location>
</feature>
<feature type="transmembrane region" description="Helical" evidence="6">
    <location>
        <begin position="331"/>
        <end position="352"/>
    </location>
</feature>
<feature type="transmembrane region" description="Helical" evidence="6">
    <location>
        <begin position="358"/>
        <end position="382"/>
    </location>
</feature>
<feature type="transmembrane region" description="Helical" evidence="6">
    <location>
        <begin position="71"/>
        <end position="94"/>
    </location>
</feature>
<dbReference type="FunFam" id="1.20.1250.20:FF:000531">
    <property type="entry name" value="Major Facilitator Superfamily protein"/>
    <property type="match status" value="1"/>
</dbReference>
<feature type="transmembrane region" description="Helical" evidence="6">
    <location>
        <begin position="264"/>
        <end position="281"/>
    </location>
</feature>
<dbReference type="VEuPathDB" id="TrichDB:TVAGG3_0916670"/>
<evidence type="ECO:0000313" key="7">
    <source>
        <dbReference type="EMBL" id="EAX98134.1"/>
    </source>
</evidence>
<comment type="subcellular location">
    <subcellularLocation>
        <location evidence="1">Membrane</location>
        <topology evidence="1">Multi-pass membrane protein</topology>
    </subcellularLocation>
</comment>
<evidence type="ECO:0000256" key="1">
    <source>
        <dbReference type="ARBA" id="ARBA00004141"/>
    </source>
</evidence>
<dbReference type="VEuPathDB" id="TrichDB:TVAG_332440"/>
<evidence type="ECO:0000256" key="4">
    <source>
        <dbReference type="ARBA" id="ARBA00022989"/>
    </source>
</evidence>
<accession>A2FAB7</accession>
<feature type="transmembrane region" description="Helical" evidence="6">
    <location>
        <begin position="176"/>
        <end position="200"/>
    </location>
</feature>
<evidence type="ECO:0000256" key="5">
    <source>
        <dbReference type="ARBA" id="ARBA00023136"/>
    </source>
</evidence>
<dbReference type="GO" id="GO:0008506">
    <property type="term" value="F:sucrose:proton symporter activity"/>
    <property type="evidence" value="ECO:0000318"/>
    <property type="project" value="GO_Central"/>
</dbReference>
<feature type="transmembrane region" description="Helical" evidence="6">
    <location>
        <begin position="389"/>
        <end position="414"/>
    </location>
</feature>
<keyword evidence="8" id="KW-1185">Reference proteome</keyword>
<dbReference type="Proteomes" id="UP000001542">
    <property type="component" value="Unassembled WGS sequence"/>
</dbReference>
<keyword evidence="5 6" id="KW-0472">Membrane</keyword>
<keyword evidence="3 6" id="KW-0812">Transmembrane</keyword>
<organism evidence="7 8">
    <name type="scientific">Trichomonas vaginalis (strain ATCC PRA-98 / G3)</name>
    <dbReference type="NCBI Taxonomy" id="412133"/>
    <lineage>
        <taxon>Eukaryota</taxon>
        <taxon>Metamonada</taxon>
        <taxon>Parabasalia</taxon>
        <taxon>Trichomonadida</taxon>
        <taxon>Trichomonadidae</taxon>
        <taxon>Trichomonas</taxon>
    </lineage>
</organism>
<evidence type="ECO:0000256" key="2">
    <source>
        <dbReference type="ARBA" id="ARBA00022448"/>
    </source>
</evidence>
<dbReference type="InterPro" id="IPR036259">
    <property type="entry name" value="MFS_trans_sf"/>
</dbReference>
<dbReference type="AlphaFoldDB" id="A2FAB7"/>
<evidence type="ECO:0000256" key="6">
    <source>
        <dbReference type="SAM" id="Phobius"/>
    </source>
</evidence>
<dbReference type="RefSeq" id="XP_001311064.1">
    <property type="nucleotide sequence ID" value="XM_001311063.1"/>
</dbReference>
<sequence>MNEEPTYRSFSDFELYSPDQIVKIPLSGRSSISIWRIIAISFSVISFQIAYSVEYAICGSMMKSLNLSNLYITLIYSTGPIAGLFVQPIIAHYSDILRSKFGRRRPFIIAGGVFIIIGFAVLYYISDKLDNLTKSQRTSRIVTLGVTLLVINIAINMVQSPARAIIGDLVPKTQQVLANTIAAMMISFAGFIGNMTGIALLANIKTLNMHQITIITGSILIILGIVLTCIFGTEESLNEIPARVSPFKEMYFAIKTMPSPISQFAFVYGFAWMAYFPFQILIPDFFENDIFNGKNIQGNDFGMLVLAVSNAFGLLYLLFQPKIIEKFHSKYVFFVSQVIAMISLIVGCFLTNKYGLMFTYMPLGISLAVCNSIPFAVIAVTVPQEQMAVYMSVINIFVVIGQQLSQLIVCVGIMKLTNNTAYTIGTASIFAFVSACLCFRIDSSLSLTTYSEFDSRDVMNDPIK</sequence>
<dbReference type="SMR" id="A2FAB7"/>
<dbReference type="OrthoDB" id="28755at2759"/>
<feature type="transmembrane region" description="Helical" evidence="6">
    <location>
        <begin position="106"/>
        <end position="126"/>
    </location>
</feature>
<dbReference type="SUPFAM" id="SSF103473">
    <property type="entry name" value="MFS general substrate transporter"/>
    <property type="match status" value="1"/>
</dbReference>
<protein>
    <submittedName>
        <fullName evidence="7">Major Facilitator Superfamily protein</fullName>
    </submittedName>
</protein>
<name>A2FAB7_TRIV3</name>
<dbReference type="PANTHER" id="PTHR19432:SF26">
    <property type="entry name" value="MAJOR FACILITATOR SUPERFAMILY (MFS) PROFILE DOMAIN-CONTAINING PROTEIN"/>
    <property type="match status" value="1"/>
</dbReference>
<feature type="transmembrane region" description="Helical" evidence="6">
    <location>
        <begin position="33"/>
        <end position="51"/>
    </location>
</feature>
<keyword evidence="4 6" id="KW-1133">Transmembrane helix</keyword>
<feature type="transmembrane region" description="Helical" evidence="6">
    <location>
        <begin position="138"/>
        <end position="155"/>
    </location>
</feature>
<dbReference type="InParanoid" id="A2FAB7"/>
<reference evidence="7" key="2">
    <citation type="journal article" date="2007" name="Science">
        <title>Draft genome sequence of the sexually transmitted pathogen Trichomonas vaginalis.</title>
        <authorList>
            <person name="Carlton J.M."/>
            <person name="Hirt R.P."/>
            <person name="Silva J.C."/>
            <person name="Delcher A.L."/>
            <person name="Schatz M."/>
            <person name="Zhao Q."/>
            <person name="Wortman J.R."/>
            <person name="Bidwell S.L."/>
            <person name="Alsmark U.C.M."/>
            <person name="Besteiro S."/>
            <person name="Sicheritz-Ponten T."/>
            <person name="Noel C.J."/>
            <person name="Dacks J.B."/>
            <person name="Foster P.G."/>
            <person name="Simillion C."/>
            <person name="Van de Peer Y."/>
            <person name="Miranda-Saavedra D."/>
            <person name="Barton G.J."/>
            <person name="Westrop G.D."/>
            <person name="Mueller S."/>
            <person name="Dessi D."/>
            <person name="Fiori P.L."/>
            <person name="Ren Q."/>
            <person name="Paulsen I."/>
            <person name="Zhang H."/>
            <person name="Bastida-Corcuera F.D."/>
            <person name="Simoes-Barbosa A."/>
            <person name="Brown M.T."/>
            <person name="Hayes R.D."/>
            <person name="Mukherjee M."/>
            <person name="Okumura C.Y."/>
            <person name="Schneider R."/>
            <person name="Smith A.J."/>
            <person name="Vanacova S."/>
            <person name="Villalvazo M."/>
            <person name="Haas B.J."/>
            <person name="Pertea M."/>
            <person name="Feldblyum T.V."/>
            <person name="Utterback T.R."/>
            <person name="Shu C.L."/>
            <person name="Osoegawa K."/>
            <person name="de Jong P.J."/>
            <person name="Hrdy I."/>
            <person name="Horvathova L."/>
            <person name="Zubacova Z."/>
            <person name="Dolezal P."/>
            <person name="Malik S.B."/>
            <person name="Logsdon J.M. Jr."/>
            <person name="Henze K."/>
            <person name="Gupta A."/>
            <person name="Wang C.C."/>
            <person name="Dunne R.L."/>
            <person name="Upcroft J.A."/>
            <person name="Upcroft P."/>
            <person name="White O."/>
            <person name="Salzberg S.L."/>
            <person name="Tang P."/>
            <person name="Chiu C.-H."/>
            <person name="Lee Y.-S."/>
            <person name="Embley T.M."/>
            <person name="Coombs G.H."/>
            <person name="Mottram J.C."/>
            <person name="Tachezy J."/>
            <person name="Fraser-Liggett C.M."/>
            <person name="Johnson P.J."/>
        </authorList>
    </citation>
    <scope>NUCLEOTIDE SEQUENCE [LARGE SCALE GENOMIC DNA]</scope>
    <source>
        <strain evidence="7">G3</strain>
    </source>
</reference>
<keyword evidence="2" id="KW-0813">Transport</keyword>
<dbReference type="eggNOG" id="KOG0637">
    <property type="taxonomic scope" value="Eukaryota"/>
</dbReference>
<gene>
    <name evidence="7" type="ORF">TVAG_332440</name>
</gene>
<feature type="transmembrane region" description="Helical" evidence="6">
    <location>
        <begin position="420"/>
        <end position="439"/>
    </location>
</feature>
<dbReference type="EMBL" id="DS113686">
    <property type="protein sequence ID" value="EAX98134.1"/>
    <property type="molecule type" value="Genomic_DNA"/>
</dbReference>
<dbReference type="InterPro" id="IPR011701">
    <property type="entry name" value="MFS"/>
</dbReference>
<dbReference type="KEGG" id="tva:4755927"/>
<dbReference type="OMA" id="WIGIMYT"/>